<organism evidence="1 2">
    <name type="scientific">Paractinoplanes tereljensis</name>
    <dbReference type="NCBI Taxonomy" id="571912"/>
    <lineage>
        <taxon>Bacteria</taxon>
        <taxon>Bacillati</taxon>
        <taxon>Actinomycetota</taxon>
        <taxon>Actinomycetes</taxon>
        <taxon>Micromonosporales</taxon>
        <taxon>Micromonosporaceae</taxon>
        <taxon>Paractinoplanes</taxon>
    </lineage>
</organism>
<dbReference type="SUPFAM" id="SSF48371">
    <property type="entry name" value="ARM repeat"/>
    <property type="match status" value="2"/>
</dbReference>
<comment type="caution">
    <text evidence="1">The sequence shown here is derived from an EMBL/GenBank/DDBJ whole genome shotgun (WGS) entry which is preliminary data.</text>
</comment>
<proteinExistence type="predicted"/>
<dbReference type="Proteomes" id="UP000623608">
    <property type="component" value="Unassembled WGS sequence"/>
</dbReference>
<name>A0A919NME7_9ACTN</name>
<dbReference type="Gene3D" id="1.25.10.10">
    <property type="entry name" value="Leucine-rich Repeat Variant"/>
    <property type="match status" value="1"/>
</dbReference>
<sequence>MHRGRLTAGAVNFEQGQRRGGRLGRVSDVVVPEPDRLATEVLVRLALREAEEDTDQPSVFLLALHRRANREVFDAAVALTTDGGAARRALGVRILRELGPETDGGRPFRDETILLLLARLRDEPDPDVLRWIISALNYHAAREALPQILAYATHPDEWVRFSVAAAIPGLVYPADVEPDAADALIRLCQDDDADTRFYALYAATREVAGMNTAAMIDLTAQLSNDPDEQVRRVAADHHTAIHQVRQLLDDPRSDHLIGSLLTALALEADAADISRLLDAVGAGTPGMAERLVSWWGAEGTAGY</sequence>
<dbReference type="InterPro" id="IPR016024">
    <property type="entry name" value="ARM-type_fold"/>
</dbReference>
<reference evidence="1" key="1">
    <citation type="submission" date="2021-01" db="EMBL/GenBank/DDBJ databases">
        <title>Whole genome shotgun sequence of Actinoplanes tereljensis NBRC 105297.</title>
        <authorList>
            <person name="Komaki H."/>
            <person name="Tamura T."/>
        </authorList>
    </citation>
    <scope>NUCLEOTIDE SEQUENCE</scope>
    <source>
        <strain evidence="1">NBRC 105297</strain>
    </source>
</reference>
<dbReference type="Pfam" id="PF13646">
    <property type="entry name" value="HEAT_2"/>
    <property type="match status" value="1"/>
</dbReference>
<gene>
    <name evidence="1" type="ORF">Ate02nite_42110</name>
</gene>
<evidence type="ECO:0000313" key="1">
    <source>
        <dbReference type="EMBL" id="GIF21481.1"/>
    </source>
</evidence>
<evidence type="ECO:0008006" key="3">
    <source>
        <dbReference type="Google" id="ProtNLM"/>
    </source>
</evidence>
<keyword evidence="2" id="KW-1185">Reference proteome</keyword>
<dbReference type="AlphaFoldDB" id="A0A919NME7"/>
<evidence type="ECO:0000313" key="2">
    <source>
        <dbReference type="Proteomes" id="UP000623608"/>
    </source>
</evidence>
<protein>
    <recommendedName>
        <fullName evidence="3">HEAT repeat domain-containing protein</fullName>
    </recommendedName>
</protein>
<dbReference type="InterPro" id="IPR011989">
    <property type="entry name" value="ARM-like"/>
</dbReference>
<dbReference type="EMBL" id="BOMY01000030">
    <property type="protein sequence ID" value="GIF21481.1"/>
    <property type="molecule type" value="Genomic_DNA"/>
</dbReference>
<accession>A0A919NME7</accession>